<proteinExistence type="predicted"/>
<protein>
    <recommendedName>
        <fullName evidence="3">Helix-turn-helix transcriptional regulator</fullName>
    </recommendedName>
</protein>
<reference evidence="1 2" key="1">
    <citation type="submission" date="2023-12" db="EMBL/GenBank/DDBJ databases">
        <title>Amycolatopsis sp. V23-08.</title>
        <authorList>
            <person name="Somphong A."/>
        </authorList>
    </citation>
    <scope>NUCLEOTIDE SEQUENCE [LARGE SCALE GENOMIC DNA]</scope>
    <source>
        <strain evidence="1 2">V23-08</strain>
    </source>
</reference>
<evidence type="ECO:0000313" key="1">
    <source>
        <dbReference type="EMBL" id="MEA5367197.1"/>
    </source>
</evidence>
<dbReference type="EMBL" id="JAYFSI010000020">
    <property type="protein sequence ID" value="MEA5367197.1"/>
    <property type="molecule type" value="Genomic_DNA"/>
</dbReference>
<evidence type="ECO:0000313" key="2">
    <source>
        <dbReference type="Proteomes" id="UP001304298"/>
    </source>
</evidence>
<dbReference type="CDD" id="cd00093">
    <property type="entry name" value="HTH_XRE"/>
    <property type="match status" value="1"/>
</dbReference>
<accession>A0ABU5RLN8</accession>
<dbReference type="Gene3D" id="1.10.260.40">
    <property type="entry name" value="lambda repressor-like DNA-binding domains"/>
    <property type="match status" value="1"/>
</dbReference>
<comment type="caution">
    <text evidence="1">The sequence shown here is derived from an EMBL/GenBank/DDBJ whole genome shotgun (WGS) entry which is preliminary data.</text>
</comment>
<name>A0ABU5RLN8_9PSEU</name>
<dbReference type="InterPro" id="IPR001387">
    <property type="entry name" value="Cro/C1-type_HTH"/>
</dbReference>
<dbReference type="SUPFAM" id="SSF47413">
    <property type="entry name" value="lambda repressor-like DNA-binding domains"/>
    <property type="match status" value="1"/>
</dbReference>
<evidence type="ECO:0008006" key="3">
    <source>
        <dbReference type="Google" id="ProtNLM"/>
    </source>
</evidence>
<gene>
    <name evidence="1" type="ORF">VA596_47255</name>
</gene>
<dbReference type="RefSeq" id="WP_323337001.1">
    <property type="nucleotide sequence ID" value="NZ_JAYFSI010000020.1"/>
</dbReference>
<dbReference type="InterPro" id="IPR010982">
    <property type="entry name" value="Lambda_DNA-bd_dom_sf"/>
</dbReference>
<sequence>MAKSDTDTGELAHALGAELQTLREGLGWSRQDVAACSDGAVTPNTLRSWEKATRSVTVGHRELAGQLYVIQPSELLLRAQRRIEWVPGLTVDLDQPAASQLPAFHPLVPWAREQRRRGAPRLQRLSTHDVISLAAELQLTTNQLTMLFSIGQPTHS</sequence>
<organism evidence="1 2">
    <name type="scientific">Amycolatopsis heterodermiae</name>
    <dbReference type="NCBI Taxonomy" id="3110235"/>
    <lineage>
        <taxon>Bacteria</taxon>
        <taxon>Bacillati</taxon>
        <taxon>Actinomycetota</taxon>
        <taxon>Actinomycetes</taxon>
        <taxon>Pseudonocardiales</taxon>
        <taxon>Pseudonocardiaceae</taxon>
        <taxon>Amycolatopsis</taxon>
    </lineage>
</organism>
<dbReference type="Proteomes" id="UP001304298">
    <property type="component" value="Unassembled WGS sequence"/>
</dbReference>
<keyword evidence="2" id="KW-1185">Reference proteome</keyword>